<dbReference type="AlphaFoldDB" id="A0A1G9NUD4"/>
<name>A0A1G9NUD4_9RHOB</name>
<evidence type="ECO:0000256" key="1">
    <source>
        <dbReference type="SAM" id="SignalP"/>
    </source>
</evidence>
<evidence type="ECO:0000313" key="3">
    <source>
        <dbReference type="Proteomes" id="UP000199382"/>
    </source>
</evidence>
<evidence type="ECO:0008006" key="4">
    <source>
        <dbReference type="Google" id="ProtNLM"/>
    </source>
</evidence>
<gene>
    <name evidence="2" type="ORF">SAMN04488026_11293</name>
</gene>
<evidence type="ECO:0000313" key="2">
    <source>
        <dbReference type="EMBL" id="SDL90192.1"/>
    </source>
</evidence>
<dbReference type="EMBL" id="FNEK01000129">
    <property type="protein sequence ID" value="SDL90192.1"/>
    <property type="molecule type" value="Genomic_DNA"/>
</dbReference>
<feature type="signal peptide" evidence="1">
    <location>
        <begin position="1"/>
        <end position="37"/>
    </location>
</feature>
<organism evidence="2 3">
    <name type="scientific">Aliiruegeria lutimaris</name>
    <dbReference type="NCBI Taxonomy" id="571298"/>
    <lineage>
        <taxon>Bacteria</taxon>
        <taxon>Pseudomonadati</taxon>
        <taxon>Pseudomonadota</taxon>
        <taxon>Alphaproteobacteria</taxon>
        <taxon>Rhodobacterales</taxon>
        <taxon>Roseobacteraceae</taxon>
        <taxon>Aliiruegeria</taxon>
    </lineage>
</organism>
<reference evidence="2 3" key="1">
    <citation type="submission" date="2016-10" db="EMBL/GenBank/DDBJ databases">
        <authorList>
            <person name="de Groot N.N."/>
        </authorList>
    </citation>
    <scope>NUCLEOTIDE SEQUENCE [LARGE SCALE GENOMIC DNA]</scope>
    <source>
        <strain evidence="2 3">DSM 25294</strain>
    </source>
</reference>
<dbReference type="Proteomes" id="UP000199382">
    <property type="component" value="Unassembled WGS sequence"/>
</dbReference>
<sequence>MVRKGSCSAEREGIDMRRLSSAVAVSGFLAMSSLAAAQDLATVEAPGYGGAADSGWTYQLQLYIWGTEVGGVANGKDFDIGFDTLVENLNFALMGGLKAYNGDWMSYGELGYAALGYKDGATINTSIGVDIDVDLDTEVKSTVVSFGGGYRVINEPNYTMYVTGGARYLRLDSTIQLKVANRKLSLESDDDYWDAVVGLQGEARFNENWFMPWVLDVGAGQSDLTWQAGLGVGYRFGRNDIVFGYRHMEWELPEDDVVTNYYQSGPMLLWNFRF</sequence>
<dbReference type="STRING" id="571298.SAMN04488026_11293"/>
<accession>A0A1G9NUD4</accession>
<keyword evidence="3" id="KW-1185">Reference proteome</keyword>
<proteinExistence type="predicted"/>
<feature type="chain" id="PRO_5011678659" description="Outer membrane protein beta-barrel domain-containing protein" evidence="1">
    <location>
        <begin position="38"/>
        <end position="274"/>
    </location>
</feature>
<protein>
    <recommendedName>
        <fullName evidence="4">Outer membrane protein beta-barrel domain-containing protein</fullName>
    </recommendedName>
</protein>
<keyword evidence="1" id="KW-0732">Signal</keyword>